<dbReference type="AlphaFoldDB" id="A0A9D4KCY0"/>
<evidence type="ECO:0000313" key="1">
    <source>
        <dbReference type="EMBL" id="KAH3837204.1"/>
    </source>
</evidence>
<sequence>MTCYCKIGEKNQVTPGMKMLYELLVEMDVPSKLTIVVLNRKVRQLKASKLIQIILTLEGTGHIPCMESDTFVLRLDGSPPKATSQLSQKCGFVRIL</sequence>
<reference evidence="1" key="1">
    <citation type="journal article" date="2019" name="bioRxiv">
        <title>The Genome of the Zebra Mussel, Dreissena polymorpha: A Resource for Invasive Species Research.</title>
        <authorList>
            <person name="McCartney M.A."/>
            <person name="Auch B."/>
            <person name="Kono T."/>
            <person name="Mallez S."/>
            <person name="Zhang Y."/>
            <person name="Obille A."/>
            <person name="Becker A."/>
            <person name="Abrahante J.E."/>
            <person name="Garbe J."/>
            <person name="Badalamenti J.P."/>
            <person name="Herman A."/>
            <person name="Mangelson H."/>
            <person name="Liachko I."/>
            <person name="Sullivan S."/>
            <person name="Sone E.D."/>
            <person name="Koren S."/>
            <person name="Silverstein K.A.T."/>
            <person name="Beckman K.B."/>
            <person name="Gohl D.M."/>
        </authorList>
    </citation>
    <scope>NUCLEOTIDE SEQUENCE</scope>
    <source>
        <strain evidence="1">Duluth1</strain>
        <tissue evidence="1">Whole animal</tissue>
    </source>
</reference>
<dbReference type="Proteomes" id="UP000828390">
    <property type="component" value="Unassembled WGS sequence"/>
</dbReference>
<proteinExistence type="predicted"/>
<organism evidence="1 2">
    <name type="scientific">Dreissena polymorpha</name>
    <name type="common">Zebra mussel</name>
    <name type="synonym">Mytilus polymorpha</name>
    <dbReference type="NCBI Taxonomy" id="45954"/>
    <lineage>
        <taxon>Eukaryota</taxon>
        <taxon>Metazoa</taxon>
        <taxon>Spiralia</taxon>
        <taxon>Lophotrochozoa</taxon>
        <taxon>Mollusca</taxon>
        <taxon>Bivalvia</taxon>
        <taxon>Autobranchia</taxon>
        <taxon>Heteroconchia</taxon>
        <taxon>Euheterodonta</taxon>
        <taxon>Imparidentia</taxon>
        <taxon>Neoheterodontei</taxon>
        <taxon>Myida</taxon>
        <taxon>Dreissenoidea</taxon>
        <taxon>Dreissenidae</taxon>
        <taxon>Dreissena</taxon>
    </lineage>
</organism>
<protein>
    <submittedName>
        <fullName evidence="1">Uncharacterized protein</fullName>
    </submittedName>
</protein>
<name>A0A9D4KCY0_DREPO</name>
<dbReference type="EMBL" id="JAIWYP010000004">
    <property type="protein sequence ID" value="KAH3837204.1"/>
    <property type="molecule type" value="Genomic_DNA"/>
</dbReference>
<reference evidence="1" key="2">
    <citation type="submission" date="2020-11" db="EMBL/GenBank/DDBJ databases">
        <authorList>
            <person name="McCartney M.A."/>
            <person name="Auch B."/>
            <person name="Kono T."/>
            <person name="Mallez S."/>
            <person name="Becker A."/>
            <person name="Gohl D.M."/>
            <person name="Silverstein K.A.T."/>
            <person name="Koren S."/>
            <person name="Bechman K.B."/>
            <person name="Herman A."/>
            <person name="Abrahante J.E."/>
            <person name="Garbe J."/>
        </authorList>
    </citation>
    <scope>NUCLEOTIDE SEQUENCE</scope>
    <source>
        <strain evidence="1">Duluth1</strain>
        <tissue evidence="1">Whole animal</tissue>
    </source>
</reference>
<keyword evidence="2" id="KW-1185">Reference proteome</keyword>
<accession>A0A9D4KCY0</accession>
<gene>
    <name evidence="1" type="ORF">DPMN_110584</name>
</gene>
<evidence type="ECO:0000313" key="2">
    <source>
        <dbReference type="Proteomes" id="UP000828390"/>
    </source>
</evidence>
<comment type="caution">
    <text evidence="1">The sequence shown here is derived from an EMBL/GenBank/DDBJ whole genome shotgun (WGS) entry which is preliminary data.</text>
</comment>